<dbReference type="EMBL" id="JABSTU010000003">
    <property type="protein sequence ID" value="KAH8035518.1"/>
    <property type="molecule type" value="Genomic_DNA"/>
</dbReference>
<keyword evidence="1" id="KW-0863">Zinc-finger</keyword>
<feature type="region of interest" description="Disordered" evidence="2">
    <location>
        <begin position="71"/>
        <end position="134"/>
    </location>
</feature>
<dbReference type="AlphaFoldDB" id="A0A9J6EME8"/>
<dbReference type="PROSITE" id="PS50157">
    <property type="entry name" value="ZINC_FINGER_C2H2_2"/>
    <property type="match status" value="1"/>
</dbReference>
<dbReference type="SUPFAM" id="SSF57667">
    <property type="entry name" value="beta-beta-alpha zinc fingers"/>
    <property type="match status" value="1"/>
</dbReference>
<proteinExistence type="predicted"/>
<dbReference type="PROSITE" id="PS00028">
    <property type="entry name" value="ZINC_FINGER_C2H2_1"/>
    <property type="match status" value="1"/>
</dbReference>
<sequence length="316" mass="34599">MIENTDTVLELAVPSKGKDEDSASNILSAAGLEEYSVALADSYRSPGTTGDDKSDNLCDPDNEALVICDSKNGSPALQHPVDSSQAFEGKPSESRMTMAEPAGSLDIDAGNATGHNKSNHLDYSVLGRDDDRSQDSSEDLFKCETCCKSFMYFNFLTRHRRMHKAKTPYEYQTSSREIGKQEQLILHQHTHTGDRPGNRSPGSTEDDRSHNECDPDNEALTICDMDKKGSPGFQHPVDSSQAFEAKHSESCTTKDEPASTLGNDAGVPEIASYALRSPTACIPSYHGMCENAFDWNSKVQMLLRMHPIGSLFYSAD</sequence>
<evidence type="ECO:0000256" key="2">
    <source>
        <dbReference type="SAM" id="MobiDB-lite"/>
    </source>
</evidence>
<dbReference type="VEuPathDB" id="VectorBase:LOC119181654"/>
<evidence type="ECO:0000259" key="3">
    <source>
        <dbReference type="PROSITE" id="PS50157"/>
    </source>
</evidence>
<keyword evidence="1" id="KW-0862">Zinc</keyword>
<name>A0A9J6EME8_RHIMP</name>
<reference evidence="4" key="2">
    <citation type="submission" date="2021-09" db="EMBL/GenBank/DDBJ databases">
        <authorList>
            <person name="Jia N."/>
            <person name="Wang J."/>
            <person name="Shi W."/>
            <person name="Du L."/>
            <person name="Sun Y."/>
            <person name="Zhan W."/>
            <person name="Jiang J."/>
            <person name="Wang Q."/>
            <person name="Zhang B."/>
            <person name="Ji P."/>
            <person name="Sakyi L.B."/>
            <person name="Cui X."/>
            <person name="Yuan T."/>
            <person name="Jiang B."/>
            <person name="Yang W."/>
            <person name="Lam T.T.-Y."/>
            <person name="Chang Q."/>
            <person name="Ding S."/>
            <person name="Wang X."/>
            <person name="Zhu J."/>
            <person name="Ruan X."/>
            <person name="Zhao L."/>
            <person name="Wei J."/>
            <person name="Que T."/>
            <person name="Du C."/>
            <person name="Cheng J."/>
            <person name="Dai P."/>
            <person name="Han X."/>
            <person name="Huang E."/>
            <person name="Gao Y."/>
            <person name="Liu J."/>
            <person name="Shao H."/>
            <person name="Ye R."/>
            <person name="Li L."/>
            <person name="Wei W."/>
            <person name="Wang X."/>
            <person name="Wang C."/>
            <person name="Huo Q."/>
            <person name="Li W."/>
            <person name="Guo W."/>
            <person name="Chen H."/>
            <person name="Chen S."/>
            <person name="Zhou L."/>
            <person name="Zhou L."/>
            <person name="Ni X."/>
            <person name="Tian J."/>
            <person name="Zhou Y."/>
            <person name="Sheng Y."/>
            <person name="Liu T."/>
            <person name="Pan Y."/>
            <person name="Xia L."/>
            <person name="Li J."/>
            <person name="Zhao F."/>
            <person name="Cao W."/>
        </authorList>
    </citation>
    <scope>NUCLEOTIDE SEQUENCE</scope>
    <source>
        <strain evidence="4">Rmic-2018</strain>
        <tissue evidence="4">Larvae</tissue>
    </source>
</reference>
<keyword evidence="1" id="KW-0479">Metal-binding</keyword>
<evidence type="ECO:0000256" key="1">
    <source>
        <dbReference type="PROSITE-ProRule" id="PRU00042"/>
    </source>
</evidence>
<keyword evidence="5" id="KW-1185">Reference proteome</keyword>
<evidence type="ECO:0000313" key="5">
    <source>
        <dbReference type="Proteomes" id="UP000821866"/>
    </source>
</evidence>
<reference evidence="4" key="1">
    <citation type="journal article" date="2020" name="Cell">
        <title>Large-Scale Comparative Analyses of Tick Genomes Elucidate Their Genetic Diversity and Vector Capacities.</title>
        <authorList>
            <consortium name="Tick Genome and Microbiome Consortium (TIGMIC)"/>
            <person name="Jia N."/>
            <person name="Wang J."/>
            <person name="Shi W."/>
            <person name="Du L."/>
            <person name="Sun Y."/>
            <person name="Zhan W."/>
            <person name="Jiang J.F."/>
            <person name="Wang Q."/>
            <person name="Zhang B."/>
            <person name="Ji P."/>
            <person name="Bell-Sakyi L."/>
            <person name="Cui X.M."/>
            <person name="Yuan T.T."/>
            <person name="Jiang B.G."/>
            <person name="Yang W.F."/>
            <person name="Lam T.T."/>
            <person name="Chang Q.C."/>
            <person name="Ding S.J."/>
            <person name="Wang X.J."/>
            <person name="Zhu J.G."/>
            <person name="Ruan X.D."/>
            <person name="Zhao L."/>
            <person name="Wei J.T."/>
            <person name="Ye R.Z."/>
            <person name="Que T.C."/>
            <person name="Du C.H."/>
            <person name="Zhou Y.H."/>
            <person name="Cheng J.X."/>
            <person name="Dai P.F."/>
            <person name="Guo W.B."/>
            <person name="Han X.H."/>
            <person name="Huang E.J."/>
            <person name="Li L.F."/>
            <person name="Wei W."/>
            <person name="Gao Y.C."/>
            <person name="Liu J.Z."/>
            <person name="Shao H.Z."/>
            <person name="Wang X."/>
            <person name="Wang C.C."/>
            <person name="Yang T.C."/>
            <person name="Huo Q.B."/>
            <person name="Li W."/>
            <person name="Chen H.Y."/>
            <person name="Chen S.E."/>
            <person name="Zhou L.G."/>
            <person name="Ni X.B."/>
            <person name="Tian J.H."/>
            <person name="Sheng Y."/>
            <person name="Liu T."/>
            <person name="Pan Y.S."/>
            <person name="Xia L.Y."/>
            <person name="Li J."/>
            <person name="Zhao F."/>
            <person name="Cao W.C."/>
        </authorList>
    </citation>
    <scope>NUCLEOTIDE SEQUENCE</scope>
    <source>
        <strain evidence="4">Rmic-2018</strain>
    </source>
</reference>
<accession>A0A9J6EME8</accession>
<evidence type="ECO:0000313" key="4">
    <source>
        <dbReference type="EMBL" id="KAH8035518.1"/>
    </source>
</evidence>
<feature type="domain" description="C2H2-type" evidence="3">
    <location>
        <begin position="141"/>
        <end position="168"/>
    </location>
</feature>
<feature type="region of interest" description="Disordered" evidence="2">
    <location>
        <begin position="189"/>
        <end position="218"/>
    </location>
</feature>
<comment type="caution">
    <text evidence="4">The sequence shown here is derived from an EMBL/GenBank/DDBJ whole genome shotgun (WGS) entry which is preliminary data.</text>
</comment>
<gene>
    <name evidence="4" type="ORF">HPB51_005997</name>
</gene>
<feature type="compositionally biased region" description="Polar residues" evidence="2">
    <location>
        <begin position="71"/>
        <end position="86"/>
    </location>
</feature>
<organism evidence="4 5">
    <name type="scientific">Rhipicephalus microplus</name>
    <name type="common">Cattle tick</name>
    <name type="synonym">Boophilus microplus</name>
    <dbReference type="NCBI Taxonomy" id="6941"/>
    <lineage>
        <taxon>Eukaryota</taxon>
        <taxon>Metazoa</taxon>
        <taxon>Ecdysozoa</taxon>
        <taxon>Arthropoda</taxon>
        <taxon>Chelicerata</taxon>
        <taxon>Arachnida</taxon>
        <taxon>Acari</taxon>
        <taxon>Parasitiformes</taxon>
        <taxon>Ixodida</taxon>
        <taxon>Ixodoidea</taxon>
        <taxon>Ixodidae</taxon>
        <taxon>Rhipicephalinae</taxon>
        <taxon>Rhipicephalus</taxon>
        <taxon>Boophilus</taxon>
    </lineage>
</organism>
<dbReference type="Proteomes" id="UP000821866">
    <property type="component" value="Chromosome 11"/>
</dbReference>
<dbReference type="GO" id="GO:0008270">
    <property type="term" value="F:zinc ion binding"/>
    <property type="evidence" value="ECO:0007669"/>
    <property type="project" value="UniProtKB-KW"/>
</dbReference>
<dbReference type="InterPro" id="IPR036236">
    <property type="entry name" value="Znf_C2H2_sf"/>
</dbReference>
<dbReference type="Gene3D" id="3.30.160.60">
    <property type="entry name" value="Classic Zinc Finger"/>
    <property type="match status" value="1"/>
</dbReference>
<dbReference type="InterPro" id="IPR013087">
    <property type="entry name" value="Znf_C2H2_type"/>
</dbReference>
<protein>
    <recommendedName>
        <fullName evidence="3">C2H2-type domain-containing protein</fullName>
    </recommendedName>
</protein>